<dbReference type="PANTHER" id="PTHR30055">
    <property type="entry name" value="HTH-TYPE TRANSCRIPTIONAL REGULATOR RUTR"/>
    <property type="match status" value="1"/>
</dbReference>
<organism evidence="6 7">
    <name type="scientific">Gryllotalpicola reticulitermitis</name>
    <dbReference type="NCBI Taxonomy" id="1184153"/>
    <lineage>
        <taxon>Bacteria</taxon>
        <taxon>Bacillati</taxon>
        <taxon>Actinomycetota</taxon>
        <taxon>Actinomycetes</taxon>
        <taxon>Micrococcales</taxon>
        <taxon>Microbacteriaceae</taxon>
        <taxon>Gryllotalpicola</taxon>
    </lineage>
</organism>
<dbReference type="Gene3D" id="1.10.357.10">
    <property type="entry name" value="Tetracycline Repressor, domain 2"/>
    <property type="match status" value="1"/>
</dbReference>
<evidence type="ECO:0000313" key="6">
    <source>
        <dbReference type="EMBL" id="MFC4244520.1"/>
    </source>
</evidence>
<evidence type="ECO:0000256" key="4">
    <source>
        <dbReference type="PROSITE-ProRule" id="PRU00335"/>
    </source>
</evidence>
<dbReference type="EMBL" id="JBHSCN010000006">
    <property type="protein sequence ID" value="MFC4244520.1"/>
    <property type="molecule type" value="Genomic_DNA"/>
</dbReference>
<protein>
    <submittedName>
        <fullName evidence="6">TetR/AcrR family transcriptional regulator</fullName>
    </submittedName>
</protein>
<dbReference type="PRINTS" id="PR00455">
    <property type="entry name" value="HTHTETR"/>
</dbReference>
<feature type="DNA-binding region" description="H-T-H motif" evidence="4">
    <location>
        <begin position="37"/>
        <end position="56"/>
    </location>
</feature>
<evidence type="ECO:0000313" key="7">
    <source>
        <dbReference type="Proteomes" id="UP001595900"/>
    </source>
</evidence>
<evidence type="ECO:0000259" key="5">
    <source>
        <dbReference type="PROSITE" id="PS50977"/>
    </source>
</evidence>
<dbReference type="PANTHER" id="PTHR30055:SF238">
    <property type="entry name" value="MYCOFACTOCIN BIOSYNTHESIS TRANSCRIPTIONAL REGULATOR MFTR-RELATED"/>
    <property type="match status" value="1"/>
</dbReference>
<accession>A0ABV8QAI9</accession>
<dbReference type="InterPro" id="IPR050109">
    <property type="entry name" value="HTH-type_TetR-like_transc_reg"/>
</dbReference>
<comment type="caution">
    <text evidence="6">The sequence shown here is derived from an EMBL/GenBank/DDBJ whole genome shotgun (WGS) entry which is preliminary data.</text>
</comment>
<keyword evidence="1" id="KW-0805">Transcription regulation</keyword>
<dbReference type="RefSeq" id="WP_390230183.1">
    <property type="nucleotide sequence ID" value="NZ_JBHSCN010000006.1"/>
</dbReference>
<keyword evidence="3" id="KW-0804">Transcription</keyword>
<sequence length="211" mass="23063">MGRKADAKSQRTGTDTRAEVQRVALELFSKYGYEATSMQRIADEVGIKKPSLYYHFAGKEEIVRSLLTGRSDEARELGDWVRAQPASPELVREAVTTWIDSFSIEKLRGIRFMNANPVLVRTFAADAGADVGEALGAMAQVLLPVGMSPQRRILARMAFLSIRTAVEAADDMTVDDADIIAAARASALALINAAFADTESEIAPESRRTQR</sequence>
<evidence type="ECO:0000256" key="2">
    <source>
        <dbReference type="ARBA" id="ARBA00023125"/>
    </source>
</evidence>
<dbReference type="SUPFAM" id="SSF46689">
    <property type="entry name" value="Homeodomain-like"/>
    <property type="match status" value="1"/>
</dbReference>
<keyword evidence="7" id="KW-1185">Reference proteome</keyword>
<dbReference type="InterPro" id="IPR009057">
    <property type="entry name" value="Homeodomain-like_sf"/>
</dbReference>
<dbReference type="Pfam" id="PF00440">
    <property type="entry name" value="TetR_N"/>
    <property type="match status" value="1"/>
</dbReference>
<dbReference type="InterPro" id="IPR001647">
    <property type="entry name" value="HTH_TetR"/>
</dbReference>
<proteinExistence type="predicted"/>
<feature type="domain" description="HTH tetR-type" evidence="5">
    <location>
        <begin position="14"/>
        <end position="74"/>
    </location>
</feature>
<reference evidence="7" key="1">
    <citation type="journal article" date="2019" name="Int. J. Syst. Evol. Microbiol.">
        <title>The Global Catalogue of Microorganisms (GCM) 10K type strain sequencing project: providing services to taxonomists for standard genome sequencing and annotation.</title>
        <authorList>
            <consortium name="The Broad Institute Genomics Platform"/>
            <consortium name="The Broad Institute Genome Sequencing Center for Infectious Disease"/>
            <person name="Wu L."/>
            <person name="Ma J."/>
        </authorList>
    </citation>
    <scope>NUCLEOTIDE SEQUENCE [LARGE SCALE GENOMIC DNA]</scope>
    <source>
        <strain evidence="7">CGMCC 1.10363</strain>
    </source>
</reference>
<evidence type="ECO:0000256" key="1">
    <source>
        <dbReference type="ARBA" id="ARBA00023015"/>
    </source>
</evidence>
<evidence type="ECO:0000256" key="3">
    <source>
        <dbReference type="ARBA" id="ARBA00023163"/>
    </source>
</evidence>
<gene>
    <name evidence="6" type="ORF">ACFOYW_14175</name>
</gene>
<dbReference type="PROSITE" id="PS50977">
    <property type="entry name" value="HTH_TETR_2"/>
    <property type="match status" value="1"/>
</dbReference>
<keyword evidence="2 4" id="KW-0238">DNA-binding</keyword>
<dbReference type="Proteomes" id="UP001595900">
    <property type="component" value="Unassembled WGS sequence"/>
</dbReference>
<name>A0ABV8QAI9_9MICO</name>